<feature type="region of interest" description="Disordered" evidence="1">
    <location>
        <begin position="59"/>
        <end position="94"/>
    </location>
</feature>
<organism evidence="2 3">
    <name type="scientific">Solanum commersonii</name>
    <name type="common">Commerson's wild potato</name>
    <name type="synonym">Commerson's nightshade</name>
    <dbReference type="NCBI Taxonomy" id="4109"/>
    <lineage>
        <taxon>Eukaryota</taxon>
        <taxon>Viridiplantae</taxon>
        <taxon>Streptophyta</taxon>
        <taxon>Embryophyta</taxon>
        <taxon>Tracheophyta</taxon>
        <taxon>Spermatophyta</taxon>
        <taxon>Magnoliopsida</taxon>
        <taxon>eudicotyledons</taxon>
        <taxon>Gunneridae</taxon>
        <taxon>Pentapetalae</taxon>
        <taxon>asterids</taxon>
        <taxon>lamiids</taxon>
        <taxon>Solanales</taxon>
        <taxon>Solanaceae</taxon>
        <taxon>Solanoideae</taxon>
        <taxon>Solaneae</taxon>
        <taxon>Solanum</taxon>
    </lineage>
</organism>
<protein>
    <recommendedName>
        <fullName evidence="4">Polyprotein protein</fullName>
    </recommendedName>
</protein>
<name>A0A9J5W6N5_SOLCO</name>
<evidence type="ECO:0000313" key="3">
    <source>
        <dbReference type="Proteomes" id="UP000824120"/>
    </source>
</evidence>
<dbReference type="Proteomes" id="UP000824120">
    <property type="component" value="Chromosome 12"/>
</dbReference>
<proteinExistence type="predicted"/>
<evidence type="ECO:0000256" key="1">
    <source>
        <dbReference type="SAM" id="MobiDB-lite"/>
    </source>
</evidence>
<dbReference type="AlphaFoldDB" id="A0A9J5W6N5"/>
<gene>
    <name evidence="2" type="ORF">H5410_060887</name>
</gene>
<evidence type="ECO:0000313" key="2">
    <source>
        <dbReference type="EMBL" id="KAG5571121.1"/>
    </source>
</evidence>
<keyword evidence="3" id="KW-1185">Reference proteome</keyword>
<comment type="caution">
    <text evidence="2">The sequence shown here is derived from an EMBL/GenBank/DDBJ whole genome shotgun (WGS) entry which is preliminary data.</text>
</comment>
<dbReference type="EMBL" id="JACXVP010000012">
    <property type="protein sequence ID" value="KAG5571121.1"/>
    <property type="molecule type" value="Genomic_DNA"/>
</dbReference>
<accession>A0A9J5W6N5</accession>
<evidence type="ECO:0008006" key="4">
    <source>
        <dbReference type="Google" id="ProtNLM"/>
    </source>
</evidence>
<sequence length="94" mass="9794">MAEIPDVPVELVMPSATTGDDTDEEVLGVAEEISYEGLTETDEAIVDAPMQTFLVDMPLADLSGPPTVDVTPGTETQDQSDAPGIEAPTDGVTM</sequence>
<reference evidence="2 3" key="1">
    <citation type="submission" date="2020-09" db="EMBL/GenBank/DDBJ databases">
        <title>De no assembly of potato wild relative species, Solanum commersonii.</title>
        <authorList>
            <person name="Cho K."/>
        </authorList>
    </citation>
    <scope>NUCLEOTIDE SEQUENCE [LARGE SCALE GENOMIC DNA]</scope>
    <source>
        <strain evidence="2">LZ3.2</strain>
        <tissue evidence="2">Leaf</tissue>
    </source>
</reference>